<dbReference type="Proteomes" id="UP001488805">
    <property type="component" value="Unassembled WGS sequence"/>
</dbReference>
<evidence type="ECO:0000313" key="2">
    <source>
        <dbReference type="Proteomes" id="UP001488805"/>
    </source>
</evidence>
<protein>
    <submittedName>
        <fullName evidence="1">Uncharacterized protein</fullName>
    </submittedName>
</protein>
<gene>
    <name evidence="1" type="ORF">VZT92_016300</name>
</gene>
<accession>A0AAW1ETG2</accession>
<name>A0AAW1ETG2_ZOAVI</name>
<reference evidence="1 2" key="1">
    <citation type="journal article" date="2024" name="Genome Biol. Evol.">
        <title>Chromosome-level genome assembly of the viviparous eelpout Zoarces viviparus.</title>
        <authorList>
            <person name="Fuhrmann N."/>
            <person name="Brasseur M.V."/>
            <person name="Bakowski C.E."/>
            <person name="Podsiadlowski L."/>
            <person name="Prost S."/>
            <person name="Krehenwinkel H."/>
            <person name="Mayer C."/>
        </authorList>
    </citation>
    <scope>NUCLEOTIDE SEQUENCE [LARGE SCALE GENOMIC DNA]</scope>
    <source>
        <strain evidence="1">NO-MEL_2022_Ind0_liver</strain>
    </source>
</reference>
<dbReference type="EMBL" id="JBCEZU010000134">
    <property type="protein sequence ID" value="KAK9525612.1"/>
    <property type="molecule type" value="Genomic_DNA"/>
</dbReference>
<evidence type="ECO:0000313" key="1">
    <source>
        <dbReference type="EMBL" id="KAK9525612.1"/>
    </source>
</evidence>
<sequence>MRPANCVVSVPNVLGSSVARMPWRTRGAFVHGVGSERTVCPEGTRSETFQFSVDLCEPFSMQALTMRNITPFRDAWYRYLL</sequence>
<dbReference type="AlphaFoldDB" id="A0AAW1ETG2"/>
<organism evidence="1 2">
    <name type="scientific">Zoarces viviparus</name>
    <name type="common">Viviparous eelpout</name>
    <name type="synonym">Blennius viviparus</name>
    <dbReference type="NCBI Taxonomy" id="48416"/>
    <lineage>
        <taxon>Eukaryota</taxon>
        <taxon>Metazoa</taxon>
        <taxon>Chordata</taxon>
        <taxon>Craniata</taxon>
        <taxon>Vertebrata</taxon>
        <taxon>Euteleostomi</taxon>
        <taxon>Actinopterygii</taxon>
        <taxon>Neopterygii</taxon>
        <taxon>Teleostei</taxon>
        <taxon>Neoteleostei</taxon>
        <taxon>Acanthomorphata</taxon>
        <taxon>Eupercaria</taxon>
        <taxon>Perciformes</taxon>
        <taxon>Cottioidei</taxon>
        <taxon>Zoarcales</taxon>
        <taxon>Zoarcidae</taxon>
        <taxon>Zoarcinae</taxon>
        <taxon>Zoarces</taxon>
    </lineage>
</organism>
<proteinExistence type="predicted"/>
<comment type="caution">
    <text evidence="1">The sequence shown here is derived from an EMBL/GenBank/DDBJ whole genome shotgun (WGS) entry which is preliminary data.</text>
</comment>
<keyword evidence="2" id="KW-1185">Reference proteome</keyword>